<name>A0A812CV20_ACAPH</name>
<keyword evidence="2" id="KW-0472">Membrane</keyword>
<dbReference type="AlphaFoldDB" id="A0A812CV20"/>
<feature type="transmembrane region" description="Helical" evidence="2">
    <location>
        <begin position="154"/>
        <end position="177"/>
    </location>
</feature>
<sequence>MDRYHSAAGKASSSKLRASRLAVRPGPAGASTQGRTDYTTALSASILSLCKRRRALYSSTDIQGSTGPRTSLFHSAYLQAVALKPDNAPSRLHDRTTTNDYLYIFVPDLFNKIWLKLLHPRFCCPCFDPLRVFSLPLPPSTSLSLSLSLSLSRFFFIVGYPLTLYFILSLLFSSLSLPPSLSLFYSLCCFSLLSVFLLPCFNSSTSLFFPFSFSFPFSFAFSLSLSIFLYCFPLTSSAFLSFPLSLSLSLVSFYSFLLSYILTCFFFYHTFPIMYLPLSIPYSISPSLIIFYLSLPPFLLINSVLFFSTSLSSILLSNILSISFKLSFSFSFSTSLSHQVFFVSLSPIS</sequence>
<accession>A0A812CV20</accession>
<gene>
    <name evidence="3" type="ORF">SPHA_41585</name>
</gene>
<protein>
    <submittedName>
        <fullName evidence="3">Uncharacterized protein</fullName>
    </submittedName>
</protein>
<feature type="transmembrane region" description="Helical" evidence="2">
    <location>
        <begin position="242"/>
        <end position="268"/>
    </location>
</feature>
<reference evidence="3" key="1">
    <citation type="submission" date="2021-01" db="EMBL/GenBank/DDBJ databases">
        <authorList>
            <person name="Li R."/>
            <person name="Bekaert M."/>
        </authorList>
    </citation>
    <scope>NUCLEOTIDE SEQUENCE</scope>
    <source>
        <strain evidence="3">Farmed</strain>
    </source>
</reference>
<evidence type="ECO:0000313" key="3">
    <source>
        <dbReference type="EMBL" id="CAE1278997.1"/>
    </source>
</evidence>
<evidence type="ECO:0000313" key="4">
    <source>
        <dbReference type="Proteomes" id="UP000597762"/>
    </source>
</evidence>
<evidence type="ECO:0000256" key="1">
    <source>
        <dbReference type="SAM" id="MobiDB-lite"/>
    </source>
</evidence>
<dbReference type="EMBL" id="CAHIKZ030002001">
    <property type="protein sequence ID" value="CAE1278997.1"/>
    <property type="molecule type" value="Genomic_DNA"/>
</dbReference>
<feature type="compositionally biased region" description="Low complexity" evidence="1">
    <location>
        <begin position="1"/>
        <end position="22"/>
    </location>
</feature>
<evidence type="ECO:0000256" key="2">
    <source>
        <dbReference type="SAM" id="Phobius"/>
    </source>
</evidence>
<feature type="region of interest" description="Disordered" evidence="1">
    <location>
        <begin position="1"/>
        <end position="34"/>
    </location>
</feature>
<organism evidence="3 4">
    <name type="scientific">Acanthosepion pharaonis</name>
    <name type="common">Pharaoh cuttlefish</name>
    <name type="synonym">Sepia pharaonis</name>
    <dbReference type="NCBI Taxonomy" id="158019"/>
    <lineage>
        <taxon>Eukaryota</taxon>
        <taxon>Metazoa</taxon>
        <taxon>Spiralia</taxon>
        <taxon>Lophotrochozoa</taxon>
        <taxon>Mollusca</taxon>
        <taxon>Cephalopoda</taxon>
        <taxon>Coleoidea</taxon>
        <taxon>Decapodiformes</taxon>
        <taxon>Sepiida</taxon>
        <taxon>Sepiina</taxon>
        <taxon>Sepiidae</taxon>
        <taxon>Acanthosepion</taxon>
    </lineage>
</organism>
<proteinExistence type="predicted"/>
<comment type="caution">
    <text evidence="3">The sequence shown here is derived from an EMBL/GenBank/DDBJ whole genome shotgun (WGS) entry which is preliminary data.</text>
</comment>
<dbReference type="Proteomes" id="UP000597762">
    <property type="component" value="Unassembled WGS sequence"/>
</dbReference>
<keyword evidence="2" id="KW-1133">Transmembrane helix</keyword>
<keyword evidence="4" id="KW-1185">Reference proteome</keyword>
<keyword evidence="2" id="KW-0812">Transmembrane</keyword>
<feature type="transmembrane region" description="Helical" evidence="2">
    <location>
        <begin position="183"/>
        <end position="201"/>
    </location>
</feature>